<keyword evidence="8 11" id="KW-0786">Thiamine pyrophosphate</keyword>
<dbReference type="EMBL" id="CP001827">
    <property type="protein sequence ID" value="ACZ61792.1"/>
    <property type="molecule type" value="Genomic_DNA"/>
</dbReference>
<dbReference type="InterPro" id="IPR049557">
    <property type="entry name" value="Transketolase_CS"/>
</dbReference>
<evidence type="ECO:0000313" key="14">
    <source>
        <dbReference type="Proteomes" id="UP000002506"/>
    </source>
</evidence>
<keyword evidence="9 11" id="KW-0414">Isoprene biosynthesis</keyword>
<dbReference type="SUPFAM" id="SSF52518">
    <property type="entry name" value="Thiamin diphosphate-binding fold (THDP-binding)"/>
    <property type="match status" value="2"/>
</dbReference>
<reference evidence="13 14" key="1">
    <citation type="journal article" date="2009" name="PLoS Genet.">
        <title>Localized plasticity in the streamlined genomes of vinyl chloride respiring Dehalococcoides.</title>
        <authorList>
            <person name="McMurdie P.J."/>
            <person name="Behrens S.F."/>
            <person name="Muller J.A."/>
            <person name="Goke J."/>
            <person name="Ritalahti K.M."/>
            <person name="Wagner R."/>
            <person name="Goltsman E."/>
            <person name="Lapidus A."/>
            <person name="Holmes S."/>
            <person name="Loffler F.E."/>
            <person name="Spormann A.M."/>
        </authorList>
    </citation>
    <scope>NUCLEOTIDE SEQUENCE [LARGE SCALE GENOMIC DNA]</scope>
    <source>
        <strain evidence="13 14">VS</strain>
    </source>
</reference>
<evidence type="ECO:0000256" key="6">
    <source>
        <dbReference type="ARBA" id="ARBA00022842"/>
    </source>
</evidence>
<dbReference type="GO" id="GO:0016114">
    <property type="term" value="P:terpenoid biosynthetic process"/>
    <property type="evidence" value="ECO:0007669"/>
    <property type="project" value="UniProtKB-UniRule"/>
</dbReference>
<feature type="binding site" evidence="11">
    <location>
        <position position="300"/>
    </location>
    <ligand>
        <name>thiamine diphosphate</name>
        <dbReference type="ChEBI" id="CHEBI:58937"/>
    </ligand>
</feature>
<feature type="binding site" evidence="11">
    <location>
        <position position="377"/>
    </location>
    <ligand>
        <name>thiamine diphosphate</name>
        <dbReference type="ChEBI" id="CHEBI:58937"/>
    </ligand>
</feature>
<dbReference type="KEGG" id="dev:DhcVS_652"/>
<feature type="domain" description="Transketolase-like pyrimidine-binding" evidence="12">
    <location>
        <begin position="326"/>
        <end position="490"/>
    </location>
</feature>
<evidence type="ECO:0000256" key="9">
    <source>
        <dbReference type="ARBA" id="ARBA00023229"/>
    </source>
</evidence>
<comment type="catalytic activity">
    <reaction evidence="11">
        <text>D-glyceraldehyde 3-phosphate + pyruvate + H(+) = 1-deoxy-D-xylulose 5-phosphate + CO2</text>
        <dbReference type="Rhea" id="RHEA:12605"/>
        <dbReference type="ChEBI" id="CHEBI:15361"/>
        <dbReference type="ChEBI" id="CHEBI:15378"/>
        <dbReference type="ChEBI" id="CHEBI:16526"/>
        <dbReference type="ChEBI" id="CHEBI:57792"/>
        <dbReference type="ChEBI" id="CHEBI:59776"/>
        <dbReference type="EC" id="2.2.1.7"/>
    </reaction>
</comment>
<feature type="binding site" evidence="11">
    <location>
        <position position="88"/>
    </location>
    <ligand>
        <name>thiamine diphosphate</name>
        <dbReference type="ChEBI" id="CHEBI:58937"/>
    </ligand>
</feature>
<dbReference type="NCBIfam" id="NF003933">
    <property type="entry name" value="PRK05444.2-2"/>
    <property type="match status" value="1"/>
</dbReference>
<dbReference type="InterPro" id="IPR005477">
    <property type="entry name" value="Dxylulose-5-P_synthase"/>
</dbReference>
<dbReference type="UniPathway" id="UPA00064">
    <property type="reaction ID" value="UER00091"/>
</dbReference>
<comment type="function">
    <text evidence="10 11">Catalyzes the acyloin condensation reaction between C atoms 2 and 3 of pyruvate and glyceraldehyde 3-phosphate to yield 1-deoxy-D-xylulose-5-phosphate (DXP).</text>
</comment>
<dbReference type="eggNOG" id="COG1154">
    <property type="taxonomic scope" value="Bacteria"/>
</dbReference>
<dbReference type="Proteomes" id="UP000002506">
    <property type="component" value="Chromosome"/>
</dbReference>
<dbReference type="PANTHER" id="PTHR43322:SF5">
    <property type="entry name" value="1-DEOXY-D-XYLULOSE-5-PHOSPHATE SYNTHASE, CHLOROPLASTIC"/>
    <property type="match status" value="1"/>
</dbReference>
<evidence type="ECO:0000256" key="10">
    <source>
        <dbReference type="ARBA" id="ARBA00055605"/>
    </source>
</evidence>
<dbReference type="PANTHER" id="PTHR43322">
    <property type="entry name" value="1-D-DEOXYXYLULOSE 5-PHOSPHATE SYNTHASE-RELATED"/>
    <property type="match status" value="1"/>
</dbReference>
<dbReference type="GO" id="GO:0005829">
    <property type="term" value="C:cytosol"/>
    <property type="evidence" value="ECO:0007669"/>
    <property type="project" value="TreeGrafter"/>
</dbReference>
<feature type="binding site" evidence="11">
    <location>
        <position position="189"/>
    </location>
    <ligand>
        <name>thiamine diphosphate</name>
        <dbReference type="ChEBI" id="CHEBI:58937"/>
    </ligand>
</feature>
<evidence type="ECO:0000256" key="4">
    <source>
        <dbReference type="ARBA" id="ARBA00022679"/>
    </source>
</evidence>
<name>D2BHJ2_DEHMV</name>
<evidence type="ECO:0000256" key="2">
    <source>
        <dbReference type="ARBA" id="ARBA00011081"/>
    </source>
</evidence>
<organism evidence="13 14">
    <name type="scientific">Dehalococcoides mccartyi (strain VS)</name>
    <dbReference type="NCBI Taxonomy" id="311424"/>
    <lineage>
        <taxon>Bacteria</taxon>
        <taxon>Bacillati</taxon>
        <taxon>Chloroflexota</taxon>
        <taxon>Dehalococcoidia</taxon>
        <taxon>Dehalococcoidales</taxon>
        <taxon>Dehalococcoidaceae</taxon>
        <taxon>Dehalococcoides</taxon>
    </lineage>
</organism>
<feature type="binding site" evidence="11">
    <location>
        <begin position="161"/>
        <end position="162"/>
    </location>
    <ligand>
        <name>thiamine diphosphate</name>
        <dbReference type="ChEBI" id="CHEBI:58937"/>
    </ligand>
</feature>
<dbReference type="InterPro" id="IPR033248">
    <property type="entry name" value="Transketolase_C"/>
</dbReference>
<evidence type="ECO:0000256" key="5">
    <source>
        <dbReference type="ARBA" id="ARBA00022723"/>
    </source>
</evidence>
<keyword evidence="6 11" id="KW-0460">Magnesium</keyword>
<dbReference type="InterPro" id="IPR029061">
    <property type="entry name" value="THDP-binding"/>
</dbReference>
<dbReference type="GO" id="GO:0008661">
    <property type="term" value="F:1-deoxy-D-xylulose-5-phosphate synthase activity"/>
    <property type="evidence" value="ECO:0007669"/>
    <property type="project" value="UniProtKB-UniRule"/>
</dbReference>
<dbReference type="InterPro" id="IPR005475">
    <property type="entry name" value="Transketolase-like_Pyr-bd"/>
</dbReference>
<dbReference type="Gene3D" id="3.40.50.920">
    <property type="match status" value="1"/>
</dbReference>
<accession>D2BHJ2</accession>
<feature type="binding site" evidence="11">
    <location>
        <position position="189"/>
    </location>
    <ligand>
        <name>Mg(2+)</name>
        <dbReference type="ChEBI" id="CHEBI:18420"/>
    </ligand>
</feature>
<dbReference type="FunFam" id="3.40.50.970:FF:000005">
    <property type="entry name" value="1-deoxy-D-xylulose-5-phosphate synthase"/>
    <property type="match status" value="1"/>
</dbReference>
<dbReference type="GO" id="GO:0009228">
    <property type="term" value="P:thiamine biosynthetic process"/>
    <property type="evidence" value="ECO:0007669"/>
    <property type="project" value="UniProtKB-UniRule"/>
</dbReference>
<dbReference type="GO" id="GO:0030976">
    <property type="term" value="F:thiamine pyrophosphate binding"/>
    <property type="evidence" value="ECO:0007669"/>
    <property type="project" value="UniProtKB-UniRule"/>
</dbReference>
<evidence type="ECO:0000256" key="7">
    <source>
        <dbReference type="ARBA" id="ARBA00022977"/>
    </source>
</evidence>
<dbReference type="Pfam" id="PF02780">
    <property type="entry name" value="Transketolase_C"/>
    <property type="match status" value="1"/>
</dbReference>
<evidence type="ECO:0000256" key="11">
    <source>
        <dbReference type="HAMAP-Rule" id="MF_00315"/>
    </source>
</evidence>
<comment type="similarity">
    <text evidence="2 11">Belongs to the transketolase family. DXPS subfamily.</text>
</comment>
<comment type="pathway">
    <text evidence="1 11">Metabolic intermediate biosynthesis; 1-deoxy-D-xylulose 5-phosphate biosynthesis; 1-deoxy-D-xylulose 5-phosphate from D-glyceraldehyde 3-phosphate and pyruvate: step 1/1.</text>
</comment>
<dbReference type="HOGENOM" id="CLU_009227_1_4_0"/>
<evidence type="ECO:0000256" key="3">
    <source>
        <dbReference type="ARBA" id="ARBA00011738"/>
    </source>
</evidence>
<dbReference type="Pfam" id="PF02779">
    <property type="entry name" value="Transket_pyr"/>
    <property type="match status" value="1"/>
</dbReference>
<dbReference type="Pfam" id="PF13292">
    <property type="entry name" value="DXP_synthase_N"/>
    <property type="match status" value="1"/>
</dbReference>
<keyword evidence="7 11" id="KW-0784">Thiamine biosynthesis</keyword>
<sequence>MSTGLEISIPHNLEMSKLLDTINSPSDLKKLTLDELNELAAQIREELVNRVTLNGGHLASSLGVVELTIALHRVFESPKDKIIWDVGHQSYAHKLLTGRREQFATLRQHGGISGFTCRDESPHDPFGAGHASTSISAGLGMAVARDLAKADYSVISVIGDGAISGGMSFEAINNAGHLHTKFIVILNDNGMAISPSTGALSKFLNNVRFDPRFEFAKRGAKQTITNMPFGKAVWAFTKSIKHKFEKSMLPGSLWEELGFIYLGPVDGHNIRELEAALKRAKDFESQPVLIHMITQKGKGYDDAEADAVKYHGISPKSGGLKSGHGQSYSQVFGQTLHKIMSDNPQVVAITAAMTDGCGLGEVAADFPDRVFDVGICEQHAVTFAAGMATQGYIPVVVIYSTFLQRSFDQIIHDVCLQKLPVVFAIDRGGIVGDDGKTHQGIFDLSFMSLIPDMIVAAPSDENDLQHLLYTAVNSGKPFAIRYPRGFGEGVEMENGLHNIPIGQNEVLSTGSEIAILATGKSVAFSREALEILAESSIKPTLVNNRYISPLDKELVIKIARNHKYLITVEENVISGGLGSRINTILAEAGLVNSIKVANIAIPDKFVEHGNQSLLRAKYGLDGKGIAQKILSTVDNPGEIKHQQILCP</sequence>
<dbReference type="GO" id="GO:0019288">
    <property type="term" value="P:isopentenyl diphosphate biosynthetic process, methylerythritol 4-phosphate pathway"/>
    <property type="evidence" value="ECO:0007669"/>
    <property type="project" value="TreeGrafter"/>
</dbReference>
<proteinExistence type="inferred from homology"/>
<gene>
    <name evidence="11 13" type="primary">dxs</name>
    <name evidence="13" type="ordered locus">DhcVS_652</name>
</gene>
<evidence type="ECO:0000256" key="1">
    <source>
        <dbReference type="ARBA" id="ARBA00004980"/>
    </source>
</evidence>
<dbReference type="InterPro" id="IPR009014">
    <property type="entry name" value="Transketo_C/PFOR_II"/>
</dbReference>
<dbReference type="AlphaFoldDB" id="D2BHJ2"/>
<dbReference type="CDD" id="cd07033">
    <property type="entry name" value="TPP_PYR_DXS_TK_like"/>
    <property type="match status" value="1"/>
</dbReference>
<keyword evidence="5 11" id="KW-0479">Metal-binding</keyword>
<dbReference type="EC" id="2.2.1.7" evidence="11"/>
<comment type="subunit">
    <text evidence="3 11">Homodimer.</text>
</comment>
<evidence type="ECO:0000259" key="12">
    <source>
        <dbReference type="SMART" id="SM00861"/>
    </source>
</evidence>
<dbReference type="PROSITE" id="PS00801">
    <property type="entry name" value="TRANSKETOLASE_1"/>
    <property type="match status" value="1"/>
</dbReference>
<dbReference type="NCBIfam" id="TIGR00204">
    <property type="entry name" value="dxs"/>
    <property type="match status" value="1"/>
</dbReference>
<dbReference type="CDD" id="cd02007">
    <property type="entry name" value="TPP_DXS"/>
    <property type="match status" value="1"/>
</dbReference>
<comment type="cofactor">
    <cofactor evidence="11">
        <name>thiamine diphosphate</name>
        <dbReference type="ChEBI" id="CHEBI:58937"/>
    </cofactor>
    <text evidence="11">Binds 1 thiamine pyrophosphate per subunit.</text>
</comment>
<dbReference type="Gene3D" id="3.40.50.970">
    <property type="match status" value="2"/>
</dbReference>
<dbReference type="FunFam" id="3.40.50.920:FF:000002">
    <property type="entry name" value="1-deoxy-D-xylulose-5-phosphate synthase"/>
    <property type="match status" value="1"/>
</dbReference>
<dbReference type="GO" id="GO:0000287">
    <property type="term" value="F:magnesium ion binding"/>
    <property type="evidence" value="ECO:0007669"/>
    <property type="project" value="UniProtKB-UniRule"/>
</dbReference>
<feature type="binding site" evidence="11">
    <location>
        <begin position="129"/>
        <end position="131"/>
    </location>
    <ligand>
        <name>thiamine diphosphate</name>
        <dbReference type="ChEBI" id="CHEBI:58937"/>
    </ligand>
</feature>
<dbReference type="SMART" id="SM00861">
    <property type="entry name" value="Transket_pyr"/>
    <property type="match status" value="1"/>
</dbReference>
<evidence type="ECO:0000313" key="13">
    <source>
        <dbReference type="EMBL" id="ACZ61792.1"/>
    </source>
</evidence>
<protein>
    <recommendedName>
        <fullName evidence="11">1-deoxy-D-xylulose-5-phosphate synthase</fullName>
        <ecNumber evidence="11">2.2.1.7</ecNumber>
    </recommendedName>
    <alternativeName>
        <fullName evidence="11">1-deoxyxylulose-5-phosphate synthase</fullName>
        <shortName evidence="11">DXP synthase</shortName>
        <shortName evidence="11">DXPS</shortName>
    </alternativeName>
</protein>
<evidence type="ECO:0000256" key="8">
    <source>
        <dbReference type="ARBA" id="ARBA00023052"/>
    </source>
</evidence>
<keyword evidence="4 11" id="KW-0808">Transferase</keyword>
<dbReference type="HAMAP" id="MF_00315">
    <property type="entry name" value="DXP_synth"/>
    <property type="match status" value="1"/>
</dbReference>
<dbReference type="SUPFAM" id="SSF52922">
    <property type="entry name" value="TK C-terminal domain-like"/>
    <property type="match status" value="1"/>
</dbReference>
<feature type="binding site" evidence="11">
    <location>
        <position position="160"/>
    </location>
    <ligand>
        <name>Mg(2+)</name>
        <dbReference type="ChEBI" id="CHEBI:18420"/>
    </ligand>
</feature>
<comment type="cofactor">
    <cofactor evidence="11">
        <name>Mg(2+)</name>
        <dbReference type="ChEBI" id="CHEBI:18420"/>
    </cofactor>
    <text evidence="11">Binds 1 Mg(2+) ion per subunit.</text>
</comment>